<comment type="caution">
    <text evidence="4">The sequence shown here is derived from an EMBL/GenBank/DDBJ whole genome shotgun (WGS) entry which is preliminary data.</text>
</comment>
<accession>A0A9W8YC46</accession>
<keyword evidence="1" id="KW-0342">GTP-binding</keyword>
<dbReference type="PANTHER" id="PTHR18884">
    <property type="entry name" value="SEPTIN"/>
    <property type="match status" value="1"/>
</dbReference>
<feature type="region of interest" description="Disordered" evidence="2">
    <location>
        <begin position="1"/>
        <end position="27"/>
    </location>
</feature>
<sequence>MKREEDLDQSLPGSQSTETIGRSNDSTFGVQSLADTLEAAFGAESTAAGKRTEACNRTKGHGKSTSRAGSHSSSAGSVKPLESSSSSPVRKLKRKLSHHGSPVPFTLPTADTPSPVLTSAIPSPPKSASVHSLKLSDEESALDDVASQAITSGGEEEDADVQEGPLLQLPTASDAQYTDARKEAIYKQRQGYGQTEDNGVGKTSLIRSIVQLCEDIVHVDPLSPSQSFSQPPPPKSKSRKRKAEQVNGTTRITEIHASTKPYPHWWTDVEESRVLRRRKSSIDTVLERNVCFVDTPGCGPGASEKDDMNLVVDYVESLLYQTSSIPSMEDGDVLGVVSGNGGVSIDVVLYLLPPNHDISKDVEFMHRLSFLTNVIPVIAKADTLSAQEAIALKTSILARLQTTSVKPFFFGKALDDALLAVQGLPLIHSQPTSQPVVQLEKWAEASQFPFTTPTYPYAISSTPGPDNENMDASLLMSPDYVQPLLPSELAALVNQVFDPESIAWLRHSAAKKFLAWRRRTQLSGDSFMMQGLQQPRSPTTASLGLSAAAMNTSSIFSAASPSGVLVPRSSSPFYSSNLQSPLLAASASLANSDTSDYPTEFPLTRYTKYTQGEQRLSEVSIAKWATDLQRSLRNERERFEDLQRNDRAKWLLERVGEEVSRGTIVTSPGGSPRAEWAVVRHGDEKASKASQRYNRATGLDSRDPLGLCNFSDDLRKRGFVLVKVLGGMSVLGAIVVGIVRAFGMETGLPQGGWWSWLTGGTE</sequence>
<feature type="compositionally biased region" description="Polar residues" evidence="2">
    <location>
        <begin position="11"/>
        <end position="27"/>
    </location>
</feature>
<dbReference type="GO" id="GO:0005525">
    <property type="term" value="F:GTP binding"/>
    <property type="evidence" value="ECO:0007669"/>
    <property type="project" value="UniProtKB-KW"/>
</dbReference>
<evidence type="ECO:0000313" key="4">
    <source>
        <dbReference type="EMBL" id="KAJ4374015.1"/>
    </source>
</evidence>
<dbReference type="Pfam" id="PF20571">
    <property type="entry name" value="DUF6780"/>
    <property type="match status" value="1"/>
</dbReference>
<feature type="compositionally biased region" description="Low complexity" evidence="2">
    <location>
        <begin position="65"/>
        <end position="89"/>
    </location>
</feature>
<feature type="compositionally biased region" description="Polar residues" evidence="2">
    <location>
        <begin position="109"/>
        <end position="121"/>
    </location>
</feature>
<feature type="domain" description="Septin-type G" evidence="3">
    <location>
        <begin position="186"/>
        <end position="523"/>
    </location>
</feature>
<dbReference type="Gene3D" id="3.40.50.300">
    <property type="entry name" value="P-loop containing nucleotide triphosphate hydrolases"/>
    <property type="match status" value="1"/>
</dbReference>
<reference evidence="4" key="1">
    <citation type="submission" date="2022-10" db="EMBL/GenBank/DDBJ databases">
        <title>Tapping the CABI collections for fungal endophytes: first genome assemblies for Collariella, Neodidymelliopsis, Ascochyta clinopodiicola, Didymella pomorum, Didymosphaeria variabile, Neocosmospora piperis and Neocucurbitaria cava.</title>
        <authorList>
            <person name="Hill R."/>
        </authorList>
    </citation>
    <scope>NUCLEOTIDE SEQUENCE</scope>
    <source>
        <strain evidence="4">IMI 356814</strain>
    </source>
</reference>
<evidence type="ECO:0000256" key="1">
    <source>
        <dbReference type="RuleBase" id="RU004560"/>
    </source>
</evidence>
<evidence type="ECO:0000313" key="5">
    <source>
        <dbReference type="Proteomes" id="UP001140560"/>
    </source>
</evidence>
<organism evidence="4 5">
    <name type="scientific">Neocucurbitaria cava</name>
    <dbReference type="NCBI Taxonomy" id="798079"/>
    <lineage>
        <taxon>Eukaryota</taxon>
        <taxon>Fungi</taxon>
        <taxon>Dikarya</taxon>
        <taxon>Ascomycota</taxon>
        <taxon>Pezizomycotina</taxon>
        <taxon>Dothideomycetes</taxon>
        <taxon>Pleosporomycetidae</taxon>
        <taxon>Pleosporales</taxon>
        <taxon>Pleosporineae</taxon>
        <taxon>Cucurbitariaceae</taxon>
        <taxon>Neocucurbitaria</taxon>
    </lineage>
</organism>
<dbReference type="InterPro" id="IPR027417">
    <property type="entry name" value="P-loop_NTPase"/>
</dbReference>
<evidence type="ECO:0000256" key="2">
    <source>
        <dbReference type="SAM" id="MobiDB-lite"/>
    </source>
</evidence>
<dbReference type="PROSITE" id="PS51719">
    <property type="entry name" value="G_SEPTIN"/>
    <property type="match status" value="1"/>
</dbReference>
<keyword evidence="1" id="KW-0547">Nucleotide-binding</keyword>
<keyword evidence="5" id="KW-1185">Reference proteome</keyword>
<dbReference type="InterPro" id="IPR046707">
    <property type="entry name" value="DUF6780"/>
</dbReference>
<dbReference type="EMBL" id="JAPEUY010000004">
    <property type="protein sequence ID" value="KAJ4374015.1"/>
    <property type="molecule type" value="Genomic_DNA"/>
</dbReference>
<gene>
    <name evidence="4" type="ORF">N0V83_002754</name>
</gene>
<dbReference type="Pfam" id="PF00735">
    <property type="entry name" value="Septin"/>
    <property type="match status" value="1"/>
</dbReference>
<proteinExistence type="inferred from homology"/>
<name>A0A9W8YC46_9PLEO</name>
<comment type="similarity">
    <text evidence="1">Belongs to the TRAFAC class TrmE-Era-EngA-EngB-Septin-like GTPase superfamily. Septin GTPase family.</text>
</comment>
<protein>
    <recommendedName>
        <fullName evidence="3">Septin-type G domain-containing protein</fullName>
    </recommendedName>
</protein>
<dbReference type="Proteomes" id="UP001140560">
    <property type="component" value="Unassembled WGS sequence"/>
</dbReference>
<feature type="region of interest" description="Disordered" evidence="2">
    <location>
        <begin position="221"/>
        <end position="248"/>
    </location>
</feature>
<dbReference type="SUPFAM" id="SSF52540">
    <property type="entry name" value="P-loop containing nucleoside triphosphate hydrolases"/>
    <property type="match status" value="1"/>
</dbReference>
<dbReference type="AlphaFoldDB" id="A0A9W8YC46"/>
<dbReference type="OrthoDB" id="4150765at2759"/>
<feature type="region of interest" description="Disordered" evidence="2">
    <location>
        <begin position="43"/>
        <end position="161"/>
    </location>
</feature>
<evidence type="ECO:0000259" key="3">
    <source>
        <dbReference type="PROSITE" id="PS51719"/>
    </source>
</evidence>
<dbReference type="InterPro" id="IPR030379">
    <property type="entry name" value="G_SEPTIN_dom"/>
</dbReference>